<sequence length="840" mass="92956">MAVSLAWRLFKHEARRGELTIILLAIVLSVTSVLALSLFSERLQQALTDRSAEFIAADSQLRSRNPVDEAWLQEAKDRGLNTAFQLSTRSMAFAGDNLSLSDLRAVNDDYPLKGQIKLSDKPFGEAKPTDKVPRSGEAWIDSRSIQLLGVSVGGSIDVGDKTLVVSQILNEIPDGGFSVFNTEPMILISADDLEATGIIGPGSRVTYKYYFAGESDDIEAYYDWLRPQLDREIHRWQSIEDDDSPIGRSVARAEEFFLLASLLAIILAAVSIAVAAQRFSQRHFDPVAVMKTLGASKQVVRKIYLIQICFITALGIVLGIVIGFLLQEAVVALLADSVPVALDAWHWRPLGIAVFTGITCALLFSLYPLLQLFSVPPLRVLRKDIDATLSSRALQFLFSGSAVFLLMLFYSGDPVISGILFSSGIVLVASLLGMTYLLIMLGRKLGSGGMGAWTLAWARIRRRAMGNSVQLISFAITIMLLLVVLVMRNDMVKQWRDQLPEGTPNYFISNVTEDQKAGLTQQFEDFNVEYDKFFPVVRGRFVAINDEKIRTDITKEDEEVADEGRQGLGREANLTWSTELQKGNEIAEGVWHAQWSPTSTDSQDIPLSIEKELAENLGIQMGDKLTFNVGSEVITATVTSIRTVDWQTLQPNFFFVLHPQAMKNFNPTYITSFHLDESRKADISKLLAPFASITLFDVDARLDQLREIIDQVSMAVEFILVLVLVAGGLVLIAQVQASMDERLQELAILRTLGLKGRRIRFSVVNEFVIIGVVAGLMAALANEFSLYLLQSNVFQMPASIHMEYWVIAPIAGAIVVGILGAFGCWRLLSLNTSALLRKMV</sequence>
<comment type="subcellular location">
    <subcellularLocation>
        <location evidence="1">Cell membrane</location>
        <topology evidence="1">Multi-pass membrane protein</topology>
    </subcellularLocation>
</comment>
<comment type="caution">
    <text evidence="8">The sequence shown here is derived from an EMBL/GenBank/DDBJ whole genome shotgun (WGS) entry which is preliminary data.</text>
</comment>
<evidence type="ECO:0000256" key="2">
    <source>
        <dbReference type="ARBA" id="ARBA00022475"/>
    </source>
</evidence>
<feature type="domain" description="ABC3 transporter permease C-terminal" evidence="7">
    <location>
        <begin position="259"/>
        <end position="377"/>
    </location>
</feature>
<feature type="transmembrane region" description="Helical" evidence="6">
    <location>
        <begin position="804"/>
        <end position="828"/>
    </location>
</feature>
<gene>
    <name evidence="8" type="ORF">ACFOHL_01160</name>
</gene>
<feature type="transmembrane region" description="Helical" evidence="6">
    <location>
        <begin position="346"/>
        <end position="370"/>
    </location>
</feature>
<dbReference type="PANTHER" id="PTHR30287">
    <property type="entry name" value="MEMBRANE COMPONENT OF PREDICTED ABC SUPERFAMILY METABOLITE UPTAKE TRANSPORTER"/>
    <property type="match status" value="1"/>
</dbReference>
<evidence type="ECO:0000256" key="6">
    <source>
        <dbReference type="SAM" id="Phobius"/>
    </source>
</evidence>
<dbReference type="InterPro" id="IPR038766">
    <property type="entry name" value="Membrane_comp_ABC_pdt"/>
</dbReference>
<keyword evidence="9" id="KW-1185">Reference proteome</keyword>
<evidence type="ECO:0000313" key="8">
    <source>
        <dbReference type="EMBL" id="MFC3120225.1"/>
    </source>
</evidence>
<keyword evidence="5 6" id="KW-0472">Membrane</keyword>
<evidence type="ECO:0000313" key="9">
    <source>
        <dbReference type="Proteomes" id="UP001595478"/>
    </source>
</evidence>
<dbReference type="PANTHER" id="PTHR30287:SF1">
    <property type="entry name" value="INNER MEMBRANE PROTEIN"/>
    <property type="match status" value="1"/>
</dbReference>
<name>A0ABV7FJB4_9ALTE</name>
<dbReference type="RefSeq" id="WP_376918366.1">
    <property type="nucleotide sequence ID" value="NZ_JBHRSW010000004.1"/>
</dbReference>
<evidence type="ECO:0000256" key="1">
    <source>
        <dbReference type="ARBA" id="ARBA00004651"/>
    </source>
</evidence>
<organism evidence="8 9">
    <name type="scientific">Agaribacter flavus</name>
    <dbReference type="NCBI Taxonomy" id="1902781"/>
    <lineage>
        <taxon>Bacteria</taxon>
        <taxon>Pseudomonadati</taxon>
        <taxon>Pseudomonadota</taxon>
        <taxon>Gammaproteobacteria</taxon>
        <taxon>Alteromonadales</taxon>
        <taxon>Alteromonadaceae</taxon>
        <taxon>Agaribacter</taxon>
    </lineage>
</organism>
<feature type="transmembrane region" description="Helical" evidence="6">
    <location>
        <begin position="712"/>
        <end position="733"/>
    </location>
</feature>
<dbReference type="InterPro" id="IPR003838">
    <property type="entry name" value="ABC3_permease_C"/>
</dbReference>
<feature type="transmembrane region" description="Helical" evidence="6">
    <location>
        <begin position="763"/>
        <end position="784"/>
    </location>
</feature>
<dbReference type="Pfam" id="PF02687">
    <property type="entry name" value="FtsX"/>
    <property type="match status" value="2"/>
</dbReference>
<accession>A0ABV7FJB4</accession>
<feature type="domain" description="ABC3 transporter permease C-terminal" evidence="7">
    <location>
        <begin position="718"/>
        <end position="831"/>
    </location>
</feature>
<keyword evidence="3 6" id="KW-0812">Transmembrane</keyword>
<feature type="transmembrane region" description="Helical" evidence="6">
    <location>
        <begin position="256"/>
        <end position="276"/>
    </location>
</feature>
<feature type="transmembrane region" description="Helical" evidence="6">
    <location>
        <begin position="416"/>
        <end position="439"/>
    </location>
</feature>
<evidence type="ECO:0000256" key="5">
    <source>
        <dbReference type="ARBA" id="ARBA00023136"/>
    </source>
</evidence>
<dbReference type="EMBL" id="JBHRSW010000004">
    <property type="protein sequence ID" value="MFC3120225.1"/>
    <property type="molecule type" value="Genomic_DNA"/>
</dbReference>
<feature type="transmembrane region" description="Helical" evidence="6">
    <location>
        <begin position="391"/>
        <end position="410"/>
    </location>
</feature>
<feature type="transmembrane region" description="Helical" evidence="6">
    <location>
        <begin position="469"/>
        <end position="487"/>
    </location>
</feature>
<keyword evidence="4 6" id="KW-1133">Transmembrane helix</keyword>
<reference evidence="9" key="1">
    <citation type="journal article" date="2019" name="Int. J. Syst. Evol. Microbiol.">
        <title>The Global Catalogue of Microorganisms (GCM) 10K type strain sequencing project: providing services to taxonomists for standard genome sequencing and annotation.</title>
        <authorList>
            <consortium name="The Broad Institute Genomics Platform"/>
            <consortium name="The Broad Institute Genome Sequencing Center for Infectious Disease"/>
            <person name="Wu L."/>
            <person name="Ma J."/>
        </authorList>
    </citation>
    <scope>NUCLEOTIDE SEQUENCE [LARGE SCALE GENOMIC DNA]</scope>
    <source>
        <strain evidence="9">KCTC 52473</strain>
    </source>
</reference>
<feature type="transmembrane region" description="Helical" evidence="6">
    <location>
        <begin position="303"/>
        <end position="326"/>
    </location>
</feature>
<dbReference type="Proteomes" id="UP001595478">
    <property type="component" value="Unassembled WGS sequence"/>
</dbReference>
<evidence type="ECO:0000256" key="3">
    <source>
        <dbReference type="ARBA" id="ARBA00022692"/>
    </source>
</evidence>
<evidence type="ECO:0000259" key="7">
    <source>
        <dbReference type="Pfam" id="PF02687"/>
    </source>
</evidence>
<proteinExistence type="predicted"/>
<evidence type="ECO:0000256" key="4">
    <source>
        <dbReference type="ARBA" id="ARBA00022989"/>
    </source>
</evidence>
<protein>
    <submittedName>
        <fullName evidence="8">ABC transporter permease</fullName>
    </submittedName>
</protein>
<keyword evidence="2" id="KW-1003">Cell membrane</keyword>